<keyword evidence="3" id="KW-1185">Reference proteome</keyword>
<dbReference type="EMBL" id="LHPG02000001">
    <property type="protein sequence ID" value="PRW61413.1"/>
    <property type="molecule type" value="Genomic_DNA"/>
</dbReference>
<gene>
    <name evidence="2" type="ORF">C2E21_0658</name>
</gene>
<feature type="compositionally biased region" description="Low complexity" evidence="1">
    <location>
        <begin position="213"/>
        <end position="229"/>
    </location>
</feature>
<evidence type="ECO:0000256" key="1">
    <source>
        <dbReference type="SAM" id="MobiDB-lite"/>
    </source>
</evidence>
<dbReference type="Proteomes" id="UP000239899">
    <property type="component" value="Unassembled WGS sequence"/>
</dbReference>
<dbReference type="AlphaFoldDB" id="A0A2P6U520"/>
<feature type="compositionally biased region" description="Low complexity" evidence="1">
    <location>
        <begin position="242"/>
        <end position="255"/>
    </location>
</feature>
<feature type="compositionally biased region" description="Polar residues" evidence="1">
    <location>
        <begin position="7"/>
        <end position="20"/>
    </location>
</feature>
<comment type="caution">
    <text evidence="2">The sequence shown here is derived from an EMBL/GenBank/DDBJ whole genome shotgun (WGS) entry which is preliminary data.</text>
</comment>
<accession>A0A2P6U520</accession>
<feature type="region of interest" description="Disordered" evidence="1">
    <location>
        <begin position="213"/>
        <end position="308"/>
    </location>
</feature>
<feature type="region of interest" description="Disordered" evidence="1">
    <location>
        <begin position="1"/>
        <end position="26"/>
    </location>
</feature>
<feature type="compositionally biased region" description="Pro residues" evidence="1">
    <location>
        <begin position="230"/>
        <end position="241"/>
    </location>
</feature>
<name>A0A2P6U520_CHLSO</name>
<reference evidence="2 3" key="1">
    <citation type="journal article" date="2018" name="Plant J.">
        <title>Genome sequences of Chlorella sorokiniana UTEX 1602 and Micractinium conductrix SAG 241.80: implications to maltose excretion by a green alga.</title>
        <authorList>
            <person name="Arriola M.B."/>
            <person name="Velmurugan N."/>
            <person name="Zhang Y."/>
            <person name="Plunkett M.H."/>
            <person name="Hondzo H."/>
            <person name="Barney B.M."/>
        </authorList>
    </citation>
    <scope>NUCLEOTIDE SEQUENCE [LARGE SCALE GENOMIC DNA]</scope>
    <source>
        <strain evidence="3">UTEX 1602</strain>
    </source>
</reference>
<evidence type="ECO:0000313" key="3">
    <source>
        <dbReference type="Proteomes" id="UP000239899"/>
    </source>
</evidence>
<protein>
    <submittedName>
        <fullName evidence="2">Uncharacterized protein</fullName>
    </submittedName>
</protein>
<proteinExistence type="predicted"/>
<feature type="region of interest" description="Disordered" evidence="1">
    <location>
        <begin position="41"/>
        <end position="60"/>
    </location>
</feature>
<sequence>MPPRPAQLTTPGLPFSTTRAWTPACPPPRCEEHARCLLGSSDSRSSLQSATADSETVAGISPLPPLQAAVRELDARLPLADILPLKQGEGYLVVRRRLPAPAPASAPSSAPTAAAAWSAADEARHQRSLQQLAALVALREQAWPQIQAWLHRAVSRRQAVGAASEAAASPGGCSPSEQLAHWATIQRLRQLQKIQNQWRRLQAVERQLVAAQAAAPEQQAPHAQQQRVAPEPPAPAQPEQPAPALAPKQQQAPAAAEREAELEASFTLMHLSSDAISSMPPPRAPQHLRPPSGAGMPTAPSLPGGRHG</sequence>
<organism evidence="2 3">
    <name type="scientific">Chlorella sorokiniana</name>
    <name type="common">Freshwater green alga</name>
    <dbReference type="NCBI Taxonomy" id="3076"/>
    <lineage>
        <taxon>Eukaryota</taxon>
        <taxon>Viridiplantae</taxon>
        <taxon>Chlorophyta</taxon>
        <taxon>core chlorophytes</taxon>
        <taxon>Trebouxiophyceae</taxon>
        <taxon>Chlorellales</taxon>
        <taxon>Chlorellaceae</taxon>
        <taxon>Chlorella clade</taxon>
        <taxon>Chlorella</taxon>
    </lineage>
</organism>
<evidence type="ECO:0000313" key="2">
    <source>
        <dbReference type="EMBL" id="PRW61413.1"/>
    </source>
</evidence>